<comment type="caution">
    <text evidence="3">The sequence shown here is derived from an EMBL/GenBank/DDBJ whole genome shotgun (WGS) entry which is preliminary data.</text>
</comment>
<dbReference type="Pfam" id="PF05872">
    <property type="entry name" value="HerA_C"/>
    <property type="match status" value="1"/>
</dbReference>
<evidence type="ECO:0000313" key="3">
    <source>
        <dbReference type="EMBL" id="GAC50228.1"/>
    </source>
</evidence>
<name>L7KR80_9ACTN</name>
<dbReference type="Gene3D" id="3.40.50.300">
    <property type="entry name" value="P-loop containing nucleotide triphosphate hydrolases"/>
    <property type="match status" value="2"/>
</dbReference>
<evidence type="ECO:0000259" key="2">
    <source>
        <dbReference type="Pfam" id="PF05872"/>
    </source>
</evidence>
<dbReference type="Proteomes" id="UP000010988">
    <property type="component" value="Unassembled WGS sequence"/>
</dbReference>
<evidence type="ECO:0000256" key="1">
    <source>
        <dbReference type="SAM" id="MobiDB-lite"/>
    </source>
</evidence>
<proteinExistence type="predicted"/>
<dbReference type="eggNOG" id="COG0433">
    <property type="taxonomic scope" value="Bacteria"/>
</dbReference>
<dbReference type="PANTHER" id="PTHR30121">
    <property type="entry name" value="UNCHARACTERIZED PROTEIN YJGR-RELATED"/>
    <property type="match status" value="1"/>
</dbReference>
<dbReference type="SUPFAM" id="SSF52540">
    <property type="entry name" value="P-loop containing nucleoside triphosphate hydrolases"/>
    <property type="match status" value="1"/>
</dbReference>
<dbReference type="InterPro" id="IPR027417">
    <property type="entry name" value="P-loop_NTPase"/>
</dbReference>
<dbReference type="InterPro" id="IPR033186">
    <property type="entry name" value="HerA_C"/>
</dbReference>
<dbReference type="PANTHER" id="PTHR30121:SF6">
    <property type="entry name" value="SLR6007 PROTEIN"/>
    <property type="match status" value="1"/>
</dbReference>
<organism evidence="3 4">
    <name type="scientific">Gordonia aichiensis NBRC 108223</name>
    <dbReference type="NCBI Taxonomy" id="1220583"/>
    <lineage>
        <taxon>Bacteria</taxon>
        <taxon>Bacillati</taxon>
        <taxon>Actinomycetota</taxon>
        <taxon>Actinomycetes</taxon>
        <taxon>Mycobacteriales</taxon>
        <taxon>Gordoniaceae</taxon>
        <taxon>Gordonia</taxon>
    </lineage>
</organism>
<gene>
    <name evidence="3" type="ORF">GOACH_22_00260</name>
</gene>
<feature type="compositionally biased region" description="Polar residues" evidence="1">
    <location>
        <begin position="488"/>
        <end position="503"/>
    </location>
</feature>
<dbReference type="STRING" id="1220583.GOACH_22_00260"/>
<protein>
    <recommendedName>
        <fullName evidence="2">Helicase HerA-like C-terminal domain-containing protein</fullName>
    </recommendedName>
</protein>
<feature type="compositionally biased region" description="Pro residues" evidence="1">
    <location>
        <begin position="459"/>
        <end position="480"/>
    </location>
</feature>
<keyword evidence="4" id="KW-1185">Reference proteome</keyword>
<dbReference type="RefSeq" id="WP_005177696.1">
    <property type="nucleotide sequence ID" value="NZ_BANR01000022.1"/>
</dbReference>
<dbReference type="InterPro" id="IPR051162">
    <property type="entry name" value="T4SS_component"/>
</dbReference>
<sequence>MTDPTQAAQTIAEGYRFDSTALELGTVSVDGHVDPTAKVRIPLAMMNRHGLVAGATGTGKTKTLQLIAEQLSANGVPVVMADIKGDLSGLSRPGAPNDKITARASQTGDDWAPTAYPVEFVSLGGDGIGVPVRATMSAFGPILLSKVLGLNETQESTLGLIFHWADKNGLPLLDLKDIRSVIAYLTSDEGKPELKAIGGVSTQTAGVILRALTNLEAAGGDTFFGEPEIEPADLSRVSPDGKGIITLFELAGAQATNPVLFSTFLVWILADLFEHLPEVGDIDKPKLVFIFDESHLLFDGASKTFVDQVVQTVKLIRSKGVGVFFCSQLPTDIPDEVLSQLGARIQHALRAFTPNDQKALTKTVKTYPVSDVYKLDQALTSLGTGEAIVTVLSEKGAPTPVAWTVVRAPRSSMEAVAAADITAAAKASELFAKYGTPVDNESAYEKLAAKMLSPGESPDAPPPTPAPAPEPKPAPAPAPEEPGMITEILTSKPMQSFLRNAASQAGREFSRAIFGTGRRRR</sequence>
<feature type="domain" description="Helicase HerA-like C-terminal" evidence="2">
    <location>
        <begin position="34"/>
        <end position="521"/>
    </location>
</feature>
<reference evidence="3 4" key="1">
    <citation type="submission" date="2012-12" db="EMBL/GenBank/DDBJ databases">
        <title>Whole genome shotgun sequence of Gordonia aichiensis NBRC 108223.</title>
        <authorList>
            <person name="Isaki-Nakamura S."/>
            <person name="Hosoyama A."/>
            <person name="Tsuchikane K."/>
            <person name="Ando Y."/>
            <person name="Baba S."/>
            <person name="Ohji S."/>
            <person name="Hamada M."/>
            <person name="Tamura T."/>
            <person name="Yamazoe A."/>
            <person name="Yamazaki S."/>
            <person name="Fujita N."/>
        </authorList>
    </citation>
    <scope>NUCLEOTIDE SEQUENCE [LARGE SCALE GENOMIC DNA]</scope>
    <source>
        <strain evidence="3 4">NBRC 108223</strain>
    </source>
</reference>
<feature type="region of interest" description="Disordered" evidence="1">
    <location>
        <begin position="452"/>
        <end position="521"/>
    </location>
</feature>
<dbReference type="AlphaFoldDB" id="L7KR80"/>
<dbReference type="EMBL" id="BANR01000022">
    <property type="protein sequence ID" value="GAC50228.1"/>
    <property type="molecule type" value="Genomic_DNA"/>
</dbReference>
<dbReference type="OrthoDB" id="9758751at2"/>
<accession>L7KR80</accession>
<evidence type="ECO:0000313" key="4">
    <source>
        <dbReference type="Proteomes" id="UP000010988"/>
    </source>
</evidence>